<organism evidence="5 6">
    <name type="scientific">Planosporangium thailandense</name>
    <dbReference type="NCBI Taxonomy" id="765197"/>
    <lineage>
        <taxon>Bacteria</taxon>
        <taxon>Bacillati</taxon>
        <taxon>Actinomycetota</taxon>
        <taxon>Actinomycetes</taxon>
        <taxon>Micromonosporales</taxon>
        <taxon>Micromonosporaceae</taxon>
        <taxon>Planosporangium</taxon>
    </lineage>
</organism>
<name>A0ABX0Y3Q6_9ACTN</name>
<dbReference type="SMART" id="SM00418">
    <property type="entry name" value="HTH_ARSR"/>
    <property type="match status" value="1"/>
</dbReference>
<dbReference type="InterPro" id="IPR051011">
    <property type="entry name" value="Metal_resp_trans_reg"/>
</dbReference>
<dbReference type="PROSITE" id="PS50987">
    <property type="entry name" value="HTH_ARSR_2"/>
    <property type="match status" value="1"/>
</dbReference>
<reference evidence="5 6" key="1">
    <citation type="submission" date="2020-03" db="EMBL/GenBank/DDBJ databases">
        <title>WGS of the type strain of Planosporangium spp.</title>
        <authorList>
            <person name="Thawai C."/>
        </authorList>
    </citation>
    <scope>NUCLEOTIDE SEQUENCE [LARGE SCALE GENOMIC DNA]</scope>
    <source>
        <strain evidence="5 6">TBRC 5610</strain>
    </source>
</reference>
<dbReference type="CDD" id="cd00090">
    <property type="entry name" value="HTH_ARSR"/>
    <property type="match status" value="1"/>
</dbReference>
<dbReference type="EMBL" id="JAATVY010000015">
    <property type="protein sequence ID" value="NJC72057.1"/>
    <property type="molecule type" value="Genomic_DNA"/>
</dbReference>
<evidence type="ECO:0000313" key="6">
    <source>
        <dbReference type="Proteomes" id="UP000722989"/>
    </source>
</evidence>
<evidence type="ECO:0000313" key="5">
    <source>
        <dbReference type="EMBL" id="NJC72057.1"/>
    </source>
</evidence>
<keyword evidence="1" id="KW-0805">Transcription regulation</keyword>
<dbReference type="Pfam" id="PF12840">
    <property type="entry name" value="HTH_20"/>
    <property type="match status" value="1"/>
</dbReference>
<evidence type="ECO:0000259" key="4">
    <source>
        <dbReference type="PROSITE" id="PS50987"/>
    </source>
</evidence>
<keyword evidence="2" id="KW-0238">DNA-binding</keyword>
<protein>
    <submittedName>
        <fullName evidence="5">Winged helix-turn-helix transcriptional regulator</fullName>
    </submittedName>
</protein>
<evidence type="ECO:0000256" key="2">
    <source>
        <dbReference type="ARBA" id="ARBA00023125"/>
    </source>
</evidence>
<comment type="caution">
    <text evidence="5">The sequence shown here is derived from an EMBL/GenBank/DDBJ whole genome shotgun (WGS) entry which is preliminary data.</text>
</comment>
<sequence length="302" mass="32735">MWEVIATYRLLAAGSAHPVHGGWMDQVRPRIAAAGLDSGLLAELIPAHGYLADFLTPPPDEPAPSLDTELAAIRATPADQIRADLDVLDRGGRRGRSLHTDPQDWLDRLVGEIEAYWQLALAPYWARIRAVLDADVFHRARQVAEHGASHLFNELHSELSWDDNTLRMVRRQCGISRATTGPGLLMIPSAFAVQVFTWSRPAQPPQLAYPARGTGTLWERRSTAPTEALAAVLGRTRTVLLTELEAPASTSELAQRTGISAAGVSQHLTALRDAGMVSAHRTGRSVLYARTALGESLLAATA</sequence>
<dbReference type="Proteomes" id="UP000722989">
    <property type="component" value="Unassembled WGS sequence"/>
</dbReference>
<feature type="domain" description="HTH arsR-type" evidence="4">
    <location>
        <begin position="217"/>
        <end position="302"/>
    </location>
</feature>
<evidence type="ECO:0000256" key="1">
    <source>
        <dbReference type="ARBA" id="ARBA00023015"/>
    </source>
</evidence>
<dbReference type="PANTHER" id="PTHR43132">
    <property type="entry name" value="ARSENICAL RESISTANCE OPERON REPRESSOR ARSR-RELATED"/>
    <property type="match status" value="1"/>
</dbReference>
<gene>
    <name evidence="5" type="ORF">HC031_20395</name>
</gene>
<proteinExistence type="predicted"/>
<keyword evidence="6" id="KW-1185">Reference proteome</keyword>
<dbReference type="PANTHER" id="PTHR43132:SF8">
    <property type="entry name" value="HTH-TYPE TRANSCRIPTIONAL REGULATOR KMTR"/>
    <property type="match status" value="1"/>
</dbReference>
<dbReference type="InterPro" id="IPR001845">
    <property type="entry name" value="HTH_ArsR_DNA-bd_dom"/>
</dbReference>
<keyword evidence="3" id="KW-0804">Transcription</keyword>
<dbReference type="InterPro" id="IPR036388">
    <property type="entry name" value="WH-like_DNA-bd_sf"/>
</dbReference>
<accession>A0ABX0Y3Q6</accession>
<dbReference type="InterPro" id="IPR036390">
    <property type="entry name" value="WH_DNA-bd_sf"/>
</dbReference>
<dbReference type="SUPFAM" id="SSF46785">
    <property type="entry name" value="Winged helix' DNA-binding domain"/>
    <property type="match status" value="1"/>
</dbReference>
<dbReference type="Gene3D" id="1.10.10.10">
    <property type="entry name" value="Winged helix-like DNA-binding domain superfamily/Winged helix DNA-binding domain"/>
    <property type="match status" value="1"/>
</dbReference>
<evidence type="ECO:0000256" key="3">
    <source>
        <dbReference type="ARBA" id="ARBA00023163"/>
    </source>
</evidence>
<dbReference type="InterPro" id="IPR011991">
    <property type="entry name" value="ArsR-like_HTH"/>
</dbReference>